<proteinExistence type="predicted"/>
<reference evidence="1 2" key="1">
    <citation type="submission" date="2007-01" db="EMBL/GenBank/DDBJ databases">
        <authorList>
            <person name="Haygood M."/>
            <person name="Podell S."/>
            <person name="Anderson C."/>
            <person name="Hopkinson B."/>
            <person name="Roe K."/>
            <person name="Barbeau K."/>
            <person name="Gaasterland T."/>
            <person name="Ferriera S."/>
            <person name="Johnson J."/>
            <person name="Kravitz S."/>
            <person name="Beeson K."/>
            <person name="Sutton G."/>
            <person name="Rogers Y.-H."/>
            <person name="Friedman R."/>
            <person name="Frazier M."/>
            <person name="Venter J.C."/>
        </authorList>
    </citation>
    <scope>NUCLEOTIDE SEQUENCE [LARGE SCALE GENOMIC DNA]</scope>
    <source>
        <strain evidence="1 2">ATCC 23134</strain>
    </source>
</reference>
<organism evidence="1 2">
    <name type="scientific">Microscilla marina ATCC 23134</name>
    <dbReference type="NCBI Taxonomy" id="313606"/>
    <lineage>
        <taxon>Bacteria</taxon>
        <taxon>Pseudomonadati</taxon>
        <taxon>Bacteroidota</taxon>
        <taxon>Cytophagia</taxon>
        <taxon>Cytophagales</taxon>
        <taxon>Microscillaceae</taxon>
        <taxon>Microscilla</taxon>
    </lineage>
</organism>
<accession>A1ZWS6</accession>
<protein>
    <submittedName>
        <fullName evidence="1">Lipoprotein, putative</fullName>
    </submittedName>
</protein>
<keyword evidence="1" id="KW-0449">Lipoprotein</keyword>
<dbReference type="AlphaFoldDB" id="A1ZWS6"/>
<dbReference type="PROSITE" id="PS51257">
    <property type="entry name" value="PROKAR_LIPOPROTEIN"/>
    <property type="match status" value="1"/>
</dbReference>
<name>A1ZWS6_MICM2</name>
<dbReference type="EMBL" id="AAWS01000053">
    <property type="protein sequence ID" value="EAY25208.1"/>
    <property type="molecule type" value="Genomic_DNA"/>
</dbReference>
<keyword evidence="2" id="KW-1185">Reference proteome</keyword>
<evidence type="ECO:0000313" key="2">
    <source>
        <dbReference type="Proteomes" id="UP000004095"/>
    </source>
</evidence>
<gene>
    <name evidence="1" type="ORF">M23134_06804</name>
</gene>
<comment type="caution">
    <text evidence="1">The sequence shown here is derived from an EMBL/GenBank/DDBJ whole genome shotgun (WGS) entry which is preliminary data.</text>
</comment>
<sequence length="173" mass="18799">MVHLKTKGMKHIFKIFVLISLIVVGVSCKKKDEAAPVRDQLIGKWQGETATPSVSAFGIDLSEVNQPFKIDSVTIDLMADGSFSSTTGSQTVNGTWSLQSNDTQIKLDGFTFTLPNIGNFPLTGVKIPDTYTLQEVTDSRLVLKATISQSITLPTIPLPITVTGDLELVFNKK</sequence>
<evidence type="ECO:0000313" key="1">
    <source>
        <dbReference type="EMBL" id="EAY25208.1"/>
    </source>
</evidence>
<dbReference type="Proteomes" id="UP000004095">
    <property type="component" value="Unassembled WGS sequence"/>
</dbReference>